<dbReference type="Pfam" id="PF13624">
    <property type="entry name" value="SurA_N_3"/>
    <property type="match status" value="1"/>
</dbReference>
<sequence>MTDSEASQRKIVNFSGVSITPEEIVDFLKHEMLLKDLCQKLVSQKIIAQAAQDRGVTVTPEEIQAEANDIRYEKRLEKASDALAWLTEQMITTDDWETGIRTRLLAQKLAEHLFDKEVEKFFAQNQLDFEQFVLYQIVVPYEQLAWEIYYRVEEEEISFYEAAHLYDIDERRRNYCGYEGKLYRWSLKPDIAAVVMSKPVGNIIGPLKTDQGYHLLMVTEFIPAELNSASRQEIIDKLFEEWLESELNYLLNR</sequence>
<evidence type="ECO:0000256" key="1">
    <source>
        <dbReference type="ARBA" id="ARBA00000971"/>
    </source>
</evidence>
<reference evidence="8 9" key="1">
    <citation type="submission" date="2016-11" db="EMBL/GenBank/DDBJ databases">
        <title>Draft Genome Sequences of Nine Cyanobacterial Strains from Diverse Habitats.</title>
        <authorList>
            <person name="Zhu T."/>
            <person name="Hou S."/>
            <person name="Lu X."/>
            <person name="Hess W.R."/>
        </authorList>
    </citation>
    <scope>NUCLEOTIDE SEQUENCE [LARGE SCALE GENOMIC DNA]</scope>
    <source>
        <strain evidence="8 9">NIES-593</strain>
    </source>
</reference>
<dbReference type="SUPFAM" id="SSF109998">
    <property type="entry name" value="Triger factor/SurA peptide-binding domain-like"/>
    <property type="match status" value="1"/>
</dbReference>
<dbReference type="Proteomes" id="UP000186868">
    <property type="component" value="Unassembled WGS sequence"/>
</dbReference>
<evidence type="ECO:0000256" key="4">
    <source>
        <dbReference type="ARBA" id="ARBA00023110"/>
    </source>
</evidence>
<keyword evidence="4 6" id="KW-0697">Rotamase</keyword>
<dbReference type="OrthoDB" id="530022at2"/>
<dbReference type="AlphaFoldDB" id="A0A1U7HTK6"/>
<dbReference type="EMBL" id="MRCB01000001">
    <property type="protein sequence ID" value="OKH26868.1"/>
    <property type="molecule type" value="Genomic_DNA"/>
</dbReference>
<keyword evidence="9" id="KW-1185">Reference proteome</keyword>
<dbReference type="PANTHER" id="PTHR47245:SF1">
    <property type="entry name" value="FOLDASE PROTEIN PRSA"/>
    <property type="match status" value="1"/>
</dbReference>
<dbReference type="STRING" id="1921803.NIES593_02200"/>
<evidence type="ECO:0000259" key="7">
    <source>
        <dbReference type="PROSITE" id="PS50198"/>
    </source>
</evidence>
<comment type="caution">
    <text evidence="8">The sequence shown here is derived from an EMBL/GenBank/DDBJ whole genome shotgun (WGS) entry which is preliminary data.</text>
</comment>
<evidence type="ECO:0000256" key="2">
    <source>
        <dbReference type="ARBA" id="ARBA00013194"/>
    </source>
</evidence>
<dbReference type="InterPro" id="IPR027304">
    <property type="entry name" value="Trigger_fact/SurA_dom_sf"/>
</dbReference>
<gene>
    <name evidence="8" type="ORF">NIES593_02200</name>
</gene>
<keyword evidence="5 6" id="KW-0413">Isomerase</keyword>
<organism evidence="8 9">
    <name type="scientific">Hydrococcus rivularis NIES-593</name>
    <dbReference type="NCBI Taxonomy" id="1921803"/>
    <lineage>
        <taxon>Bacteria</taxon>
        <taxon>Bacillati</taxon>
        <taxon>Cyanobacteriota</taxon>
        <taxon>Cyanophyceae</taxon>
        <taxon>Pleurocapsales</taxon>
        <taxon>Hydrococcaceae</taxon>
        <taxon>Hydrococcus</taxon>
    </lineage>
</organism>
<evidence type="ECO:0000256" key="3">
    <source>
        <dbReference type="ARBA" id="ARBA00022729"/>
    </source>
</evidence>
<protein>
    <recommendedName>
        <fullName evidence="2">peptidylprolyl isomerase</fullName>
        <ecNumber evidence="2">5.2.1.8</ecNumber>
    </recommendedName>
</protein>
<dbReference type="SUPFAM" id="SSF54534">
    <property type="entry name" value="FKBP-like"/>
    <property type="match status" value="1"/>
</dbReference>
<dbReference type="Gene3D" id="1.10.4030.10">
    <property type="entry name" value="Porin chaperone SurA, peptide-binding domain"/>
    <property type="match status" value="1"/>
</dbReference>
<accession>A0A1U7HTK6</accession>
<evidence type="ECO:0000313" key="8">
    <source>
        <dbReference type="EMBL" id="OKH26868.1"/>
    </source>
</evidence>
<keyword evidence="3" id="KW-0732">Signal</keyword>
<dbReference type="EC" id="5.2.1.8" evidence="2"/>
<feature type="domain" description="PpiC" evidence="7">
    <location>
        <begin position="129"/>
        <end position="220"/>
    </location>
</feature>
<evidence type="ECO:0000256" key="5">
    <source>
        <dbReference type="ARBA" id="ARBA00023235"/>
    </source>
</evidence>
<dbReference type="Pfam" id="PF00639">
    <property type="entry name" value="Rotamase"/>
    <property type="match status" value="1"/>
</dbReference>
<dbReference type="Gene3D" id="3.10.50.40">
    <property type="match status" value="1"/>
</dbReference>
<name>A0A1U7HTK6_9CYAN</name>
<dbReference type="InterPro" id="IPR000297">
    <property type="entry name" value="PPIase_PpiC"/>
</dbReference>
<evidence type="ECO:0000313" key="9">
    <source>
        <dbReference type="Proteomes" id="UP000186868"/>
    </source>
</evidence>
<dbReference type="InterPro" id="IPR046357">
    <property type="entry name" value="PPIase_dom_sf"/>
</dbReference>
<dbReference type="InterPro" id="IPR050245">
    <property type="entry name" value="PrsA_foldase"/>
</dbReference>
<dbReference type="RefSeq" id="WP_073597997.1">
    <property type="nucleotide sequence ID" value="NZ_MRCB01000001.1"/>
</dbReference>
<dbReference type="PROSITE" id="PS50198">
    <property type="entry name" value="PPIC_PPIASE_2"/>
    <property type="match status" value="1"/>
</dbReference>
<proteinExistence type="predicted"/>
<dbReference type="PANTHER" id="PTHR47245">
    <property type="entry name" value="PEPTIDYLPROLYL ISOMERASE"/>
    <property type="match status" value="1"/>
</dbReference>
<evidence type="ECO:0000256" key="6">
    <source>
        <dbReference type="PROSITE-ProRule" id="PRU00278"/>
    </source>
</evidence>
<dbReference type="GO" id="GO:0003755">
    <property type="term" value="F:peptidyl-prolyl cis-trans isomerase activity"/>
    <property type="evidence" value="ECO:0007669"/>
    <property type="project" value="UniProtKB-KW"/>
</dbReference>
<comment type="catalytic activity">
    <reaction evidence="1">
        <text>[protein]-peptidylproline (omega=180) = [protein]-peptidylproline (omega=0)</text>
        <dbReference type="Rhea" id="RHEA:16237"/>
        <dbReference type="Rhea" id="RHEA-COMP:10747"/>
        <dbReference type="Rhea" id="RHEA-COMP:10748"/>
        <dbReference type="ChEBI" id="CHEBI:83833"/>
        <dbReference type="ChEBI" id="CHEBI:83834"/>
        <dbReference type="EC" id="5.2.1.8"/>
    </reaction>
</comment>